<gene>
    <name evidence="2" type="ORF">MRN14_06190</name>
</gene>
<reference evidence="2" key="1">
    <citation type="submission" date="2022-03" db="EMBL/GenBank/DDBJ databases">
        <title>Sea Food Isolates.</title>
        <authorList>
            <person name="Li c."/>
        </authorList>
    </citation>
    <scope>NUCLEOTIDE SEQUENCE</scope>
    <source>
        <strain evidence="2">19NY03SH02</strain>
    </source>
</reference>
<dbReference type="InterPro" id="IPR027417">
    <property type="entry name" value="P-loop_NTPase"/>
</dbReference>
<accession>A0AAU6V7W1</accession>
<dbReference type="AlphaFoldDB" id="A0AAU6V7W1"/>
<dbReference type="InterPro" id="IPR011646">
    <property type="entry name" value="KAP_P-loop"/>
</dbReference>
<protein>
    <submittedName>
        <fullName evidence="2">KAP family NTPase</fullName>
    </submittedName>
</protein>
<dbReference type="PANTHER" id="PTHR22674:SF6">
    <property type="entry name" value="NTPASE KAP FAMILY P-LOOP DOMAIN-CONTAINING PROTEIN 1"/>
    <property type="match status" value="1"/>
</dbReference>
<dbReference type="Pfam" id="PF07693">
    <property type="entry name" value="KAP_NTPase"/>
    <property type="match status" value="1"/>
</dbReference>
<proteinExistence type="predicted"/>
<evidence type="ECO:0000313" key="2">
    <source>
        <dbReference type="EMBL" id="XAG82177.1"/>
    </source>
</evidence>
<name>A0AAU6V7W1_UNCXX</name>
<organism evidence="2">
    <name type="scientific">bacterium 19NY03SH02</name>
    <dbReference type="NCBI Taxonomy" id="2920631"/>
    <lineage>
        <taxon>Bacteria</taxon>
    </lineage>
</organism>
<dbReference type="Gene3D" id="3.40.50.300">
    <property type="entry name" value="P-loop containing nucleotide triphosphate hydrolases"/>
    <property type="match status" value="1"/>
</dbReference>
<evidence type="ECO:0000259" key="1">
    <source>
        <dbReference type="Pfam" id="PF07693"/>
    </source>
</evidence>
<dbReference type="InterPro" id="IPR052754">
    <property type="entry name" value="NTPase_KAP_P-loop"/>
</dbReference>
<sequence>MPDSSANSDNKSKTPVPLRFKPLSFAEGEWPCVADKLGRSREIENLTPVLLNAEAPLVFAIDAPWGGGKTTFIKLWQQFLKNEGKVSLYLNAWESDFADDPLLPMLSVLDDWFAKLDPKSTAGKLWKKTKELGPSLLKTGITAGVKLATLGALDADAAIEKAASEAAGGVAGDIVDSFKTKQSALAQFKVLLAKLLDELPEDQQNLIIFVDELDRCKPTYAIEVLERIKHLFDIDRLVFVLAVNRDQLSKSIQGVYGPSFDGLSYLKRFIDLDYSLRIPDRNAYIRMRLQQKDLKSRFAKRQDGRNDIDTIESMLCWLCERFDYTLRDIDQLITRLRLIVRSIPSNYYFDAVVLLSMLVLRQENHELYQRFVLDVMCTNEVITFLLGGDAETTSFPRNFGFVAGWLISSGYDEYKKNNLEPMIAYWEQLSGEFPDDNRKQGELANLVQFARKKDMWRDYSDMRVTAFNRIELVSQIDIAD</sequence>
<feature type="domain" description="KAP NTPase" evidence="1">
    <location>
        <begin position="40"/>
        <end position="341"/>
    </location>
</feature>
<dbReference type="EMBL" id="CP095354">
    <property type="protein sequence ID" value="XAG82177.1"/>
    <property type="molecule type" value="Genomic_DNA"/>
</dbReference>
<dbReference type="PANTHER" id="PTHR22674">
    <property type="entry name" value="NTPASE, KAP FAMILY P-LOOP DOMAIN-CONTAINING 1"/>
    <property type="match status" value="1"/>
</dbReference>
<dbReference type="SUPFAM" id="SSF52540">
    <property type="entry name" value="P-loop containing nucleoside triphosphate hydrolases"/>
    <property type="match status" value="1"/>
</dbReference>